<gene>
    <name evidence="2" type="ORF">BD310DRAFT_244014</name>
</gene>
<evidence type="ECO:0000256" key="1">
    <source>
        <dbReference type="SAM" id="Phobius"/>
    </source>
</evidence>
<keyword evidence="1" id="KW-1133">Transmembrane helix</keyword>
<keyword evidence="1" id="KW-0472">Membrane</keyword>
<organism evidence="2 3">
    <name type="scientific">Dichomitus squalens</name>
    <dbReference type="NCBI Taxonomy" id="114155"/>
    <lineage>
        <taxon>Eukaryota</taxon>
        <taxon>Fungi</taxon>
        <taxon>Dikarya</taxon>
        <taxon>Basidiomycota</taxon>
        <taxon>Agaricomycotina</taxon>
        <taxon>Agaricomycetes</taxon>
        <taxon>Polyporales</taxon>
        <taxon>Polyporaceae</taxon>
        <taxon>Dichomitus</taxon>
    </lineage>
</organism>
<accession>A0A4Q9PDX6</accession>
<protein>
    <submittedName>
        <fullName evidence="2">Uncharacterized protein</fullName>
    </submittedName>
</protein>
<dbReference type="AlphaFoldDB" id="A0A4Q9PDX6"/>
<sequence length="107" mass="11890">MPERSDIRLGPAWQQYRSAFSIPGVGLSIVHVSILRAVRRRSSLRALGASRRSKRYAVIGHALFPATLCLYVFFYPCDSALDEFCTVSTEVCVRPGSVRTPIHIHGS</sequence>
<proteinExistence type="predicted"/>
<feature type="transmembrane region" description="Helical" evidence="1">
    <location>
        <begin position="58"/>
        <end position="76"/>
    </location>
</feature>
<name>A0A4Q9PDX6_9APHY</name>
<keyword evidence="3" id="KW-1185">Reference proteome</keyword>
<reference evidence="2 3" key="1">
    <citation type="submission" date="2019-01" db="EMBL/GenBank/DDBJ databases">
        <title>Draft genome sequences of three monokaryotic isolates of the white-rot basidiomycete fungus Dichomitus squalens.</title>
        <authorList>
            <consortium name="DOE Joint Genome Institute"/>
            <person name="Lopez S.C."/>
            <person name="Andreopoulos B."/>
            <person name="Pangilinan J."/>
            <person name="Lipzen A."/>
            <person name="Riley R."/>
            <person name="Ahrendt S."/>
            <person name="Ng V."/>
            <person name="Barry K."/>
            <person name="Daum C."/>
            <person name="Grigoriev I.V."/>
            <person name="Hilden K.S."/>
            <person name="Makela M.R."/>
            <person name="de Vries R.P."/>
        </authorList>
    </citation>
    <scope>NUCLEOTIDE SEQUENCE [LARGE SCALE GENOMIC DNA]</scope>
    <source>
        <strain evidence="2 3">CBS 464.89</strain>
    </source>
</reference>
<dbReference type="EMBL" id="ML145257">
    <property type="protein sequence ID" value="TBU52295.1"/>
    <property type="molecule type" value="Genomic_DNA"/>
</dbReference>
<keyword evidence="1" id="KW-0812">Transmembrane</keyword>
<feature type="transmembrane region" description="Helical" evidence="1">
    <location>
        <begin position="20"/>
        <end position="38"/>
    </location>
</feature>
<dbReference type="Proteomes" id="UP000292082">
    <property type="component" value="Unassembled WGS sequence"/>
</dbReference>
<evidence type="ECO:0000313" key="2">
    <source>
        <dbReference type="EMBL" id="TBU52295.1"/>
    </source>
</evidence>
<evidence type="ECO:0000313" key="3">
    <source>
        <dbReference type="Proteomes" id="UP000292082"/>
    </source>
</evidence>